<keyword evidence="1" id="KW-0472">Membrane</keyword>
<name>A0AAN9P5R8_CLITE</name>
<gene>
    <name evidence="2" type="ORF">RJT34_21514</name>
</gene>
<keyword evidence="1" id="KW-1133">Transmembrane helix</keyword>
<organism evidence="2 3">
    <name type="scientific">Clitoria ternatea</name>
    <name type="common">Butterfly pea</name>
    <dbReference type="NCBI Taxonomy" id="43366"/>
    <lineage>
        <taxon>Eukaryota</taxon>
        <taxon>Viridiplantae</taxon>
        <taxon>Streptophyta</taxon>
        <taxon>Embryophyta</taxon>
        <taxon>Tracheophyta</taxon>
        <taxon>Spermatophyta</taxon>
        <taxon>Magnoliopsida</taxon>
        <taxon>eudicotyledons</taxon>
        <taxon>Gunneridae</taxon>
        <taxon>Pentapetalae</taxon>
        <taxon>rosids</taxon>
        <taxon>fabids</taxon>
        <taxon>Fabales</taxon>
        <taxon>Fabaceae</taxon>
        <taxon>Papilionoideae</taxon>
        <taxon>50 kb inversion clade</taxon>
        <taxon>NPAAA clade</taxon>
        <taxon>indigoferoid/millettioid clade</taxon>
        <taxon>Phaseoleae</taxon>
        <taxon>Clitoria</taxon>
    </lineage>
</organism>
<dbReference type="EMBL" id="JAYKXN010000005">
    <property type="protein sequence ID" value="KAK7286488.1"/>
    <property type="molecule type" value="Genomic_DNA"/>
</dbReference>
<evidence type="ECO:0000313" key="3">
    <source>
        <dbReference type="Proteomes" id="UP001359559"/>
    </source>
</evidence>
<dbReference type="Proteomes" id="UP001359559">
    <property type="component" value="Unassembled WGS sequence"/>
</dbReference>
<proteinExistence type="predicted"/>
<comment type="caution">
    <text evidence="2">The sequence shown here is derived from an EMBL/GenBank/DDBJ whole genome shotgun (WGS) entry which is preliminary data.</text>
</comment>
<feature type="transmembrane region" description="Helical" evidence="1">
    <location>
        <begin position="57"/>
        <end position="78"/>
    </location>
</feature>
<dbReference type="AlphaFoldDB" id="A0AAN9P5R8"/>
<evidence type="ECO:0000256" key="1">
    <source>
        <dbReference type="SAM" id="Phobius"/>
    </source>
</evidence>
<protein>
    <submittedName>
        <fullName evidence="2">Uncharacterized protein</fullName>
    </submittedName>
</protein>
<evidence type="ECO:0000313" key="2">
    <source>
        <dbReference type="EMBL" id="KAK7286488.1"/>
    </source>
</evidence>
<reference evidence="2 3" key="1">
    <citation type="submission" date="2024-01" db="EMBL/GenBank/DDBJ databases">
        <title>The genomes of 5 underutilized Papilionoideae crops provide insights into root nodulation and disease resistance.</title>
        <authorList>
            <person name="Yuan L."/>
        </authorList>
    </citation>
    <scope>NUCLEOTIDE SEQUENCE [LARGE SCALE GENOMIC DNA]</scope>
    <source>
        <strain evidence="2">LY-2023</strain>
        <tissue evidence="2">Leaf</tissue>
    </source>
</reference>
<keyword evidence="1" id="KW-0812">Transmembrane</keyword>
<accession>A0AAN9P5R8</accession>
<keyword evidence="3" id="KW-1185">Reference proteome</keyword>
<sequence length="224" mass="26003">MNERENESPKRCCPLSSPGFRPPPIYRNGERWLVGFLVCLLVGRPTRSAWIQPRWSIVHSVLFCSVLPCWTVLSYWTVLRRSGRCGEELDGVERRAGVVAVRSWSDWEVFIQMIQSAPPKLFYSDMSLELNHSEKPCSNLLGNNSIENDPSFTHSNDTFRHIHSEVQLDSHSEWPSVNNQPIRLFSLRSWLYLSLRKLELERIWPIEALPMSEPCFARKYSSLP</sequence>